<name>A0A381X9Q6_9ZZZZ</name>
<feature type="non-terminal residue" evidence="1">
    <location>
        <position position="127"/>
    </location>
</feature>
<dbReference type="EMBL" id="UINC01014372">
    <property type="protein sequence ID" value="SVA61340.1"/>
    <property type="molecule type" value="Genomic_DNA"/>
</dbReference>
<accession>A0A381X9Q6</accession>
<sequence>MIYTLKLNRCSFTFFCMVISLVFGQNKFDSQLLTGGYRNDGNHHSWIYFTDKGLKTEADLEVALQLSMDNLNERTKQRRSKTRGPKLVDNRDIPVPQDYIDEIKYTGVIIRTVSKWLNAVSVSGTIE</sequence>
<reference evidence="1" key="1">
    <citation type="submission" date="2018-05" db="EMBL/GenBank/DDBJ databases">
        <authorList>
            <person name="Lanie J.A."/>
            <person name="Ng W.-L."/>
            <person name="Kazmierczak K.M."/>
            <person name="Andrzejewski T.M."/>
            <person name="Davidsen T.M."/>
            <person name="Wayne K.J."/>
            <person name="Tettelin H."/>
            <person name="Glass J.I."/>
            <person name="Rusch D."/>
            <person name="Podicherti R."/>
            <person name="Tsui H.-C.T."/>
            <person name="Winkler M.E."/>
        </authorList>
    </citation>
    <scope>NUCLEOTIDE SEQUENCE</scope>
</reference>
<protein>
    <submittedName>
        <fullName evidence="1">Uncharacterized protein</fullName>
    </submittedName>
</protein>
<evidence type="ECO:0000313" key="1">
    <source>
        <dbReference type="EMBL" id="SVA61340.1"/>
    </source>
</evidence>
<gene>
    <name evidence="1" type="ORF">METZ01_LOCUS114194</name>
</gene>
<proteinExistence type="predicted"/>
<dbReference type="AlphaFoldDB" id="A0A381X9Q6"/>
<organism evidence="1">
    <name type="scientific">marine metagenome</name>
    <dbReference type="NCBI Taxonomy" id="408172"/>
    <lineage>
        <taxon>unclassified sequences</taxon>
        <taxon>metagenomes</taxon>
        <taxon>ecological metagenomes</taxon>
    </lineage>
</organism>